<organism evidence="1 2">
    <name type="scientific">Archangium gephyra</name>
    <dbReference type="NCBI Taxonomy" id="48"/>
    <lineage>
        <taxon>Bacteria</taxon>
        <taxon>Pseudomonadati</taxon>
        <taxon>Myxococcota</taxon>
        <taxon>Myxococcia</taxon>
        <taxon>Myxococcales</taxon>
        <taxon>Cystobacterineae</taxon>
        <taxon>Archangiaceae</taxon>
        <taxon>Archangium</taxon>
    </lineage>
</organism>
<dbReference type="AlphaFoldDB" id="A0AAC8Q564"/>
<accession>A0AAC8Q564</accession>
<name>A0AAC8Q564_9BACT</name>
<dbReference type="Proteomes" id="UP000035579">
    <property type="component" value="Chromosome"/>
</dbReference>
<evidence type="ECO:0000313" key="1">
    <source>
        <dbReference type="EMBL" id="AKJ01270.1"/>
    </source>
</evidence>
<sequence length="37" mass="4193">MQADRNSKAIGILVGHLRKKNLIIDEEIDELLFQVTA</sequence>
<evidence type="ECO:0000313" key="2">
    <source>
        <dbReference type="Proteomes" id="UP000035579"/>
    </source>
</evidence>
<proteinExistence type="predicted"/>
<gene>
    <name evidence="1" type="ORF">AA314_02896</name>
</gene>
<dbReference type="EMBL" id="CP011509">
    <property type="protein sequence ID" value="AKJ01270.1"/>
    <property type="molecule type" value="Genomic_DNA"/>
</dbReference>
<dbReference type="KEGG" id="age:AA314_02896"/>
<protein>
    <submittedName>
        <fullName evidence="1">Uncharacterized protein</fullName>
    </submittedName>
</protein>
<reference evidence="1 2" key="1">
    <citation type="submission" date="2015-05" db="EMBL/GenBank/DDBJ databases">
        <title>Genome assembly of Archangium gephyra DSM 2261.</title>
        <authorList>
            <person name="Sharma G."/>
            <person name="Subramanian S."/>
        </authorList>
    </citation>
    <scope>NUCLEOTIDE SEQUENCE [LARGE SCALE GENOMIC DNA]</scope>
    <source>
        <strain evidence="1 2">DSM 2261</strain>
    </source>
</reference>